<comment type="caution">
    <text evidence="2">The sequence shown here is derived from an EMBL/GenBank/DDBJ whole genome shotgun (WGS) entry which is preliminary data.</text>
</comment>
<accession>A0A829RA19</accession>
<sequence length="126" mass="14136">MKNRSVFVGLSLIGLGVSLLIIPAVHPSDEERTTQRINKINEFDSNNAILSFGDKDTKKSEKPTFDLETKENKKKRNSDMHQQPLLAVKENAFLENDSVEEDTEVGKLFAAMSGRFFFGEKDDSLG</sequence>
<protein>
    <submittedName>
        <fullName evidence="2">Uncharacterized protein</fullName>
    </submittedName>
</protein>
<name>A0A829RA19_LISGR</name>
<feature type="compositionally biased region" description="Basic and acidic residues" evidence="1">
    <location>
        <begin position="53"/>
        <end position="71"/>
    </location>
</feature>
<reference evidence="2 3" key="1">
    <citation type="submission" date="2012-12" db="EMBL/GenBank/DDBJ databases">
        <title>Novel taxa of Listeriaceae from agricultural environments in the United States.</title>
        <authorList>
            <person name="den Bakker H.C."/>
            <person name="Allred A."/>
            <person name="Warchocki S."/>
            <person name="Wright E.M."/>
            <person name="Burrell A."/>
            <person name="Nightingale K.K."/>
            <person name="Kephart D."/>
            <person name="Wiedmann M."/>
        </authorList>
    </citation>
    <scope>NUCLEOTIDE SEQUENCE [LARGE SCALE GENOMIC DNA]</scope>
    <source>
        <strain evidence="2 3">FSL F6-1183</strain>
    </source>
</reference>
<organism evidence="2 3">
    <name type="scientific">Listeria grayi FSL F6-1183</name>
    <dbReference type="NCBI Taxonomy" id="1265827"/>
    <lineage>
        <taxon>Bacteria</taxon>
        <taxon>Bacillati</taxon>
        <taxon>Bacillota</taxon>
        <taxon>Bacilli</taxon>
        <taxon>Bacillales</taxon>
        <taxon>Listeriaceae</taxon>
        <taxon>Listeria</taxon>
    </lineage>
</organism>
<feature type="region of interest" description="Disordered" evidence="1">
    <location>
        <begin position="52"/>
        <end position="82"/>
    </location>
</feature>
<dbReference type="RefSeq" id="WP_036103464.1">
    <property type="nucleotide sequence ID" value="NZ_AODG01000003.1"/>
</dbReference>
<proteinExistence type="predicted"/>
<dbReference type="EMBL" id="AODG01000003">
    <property type="protein sequence ID" value="EUJ30355.1"/>
    <property type="molecule type" value="Genomic_DNA"/>
</dbReference>
<dbReference type="Proteomes" id="UP000019251">
    <property type="component" value="Unassembled WGS sequence"/>
</dbReference>
<evidence type="ECO:0000313" key="3">
    <source>
        <dbReference type="Proteomes" id="UP000019251"/>
    </source>
</evidence>
<dbReference type="AlphaFoldDB" id="A0A829RA19"/>
<evidence type="ECO:0000313" key="2">
    <source>
        <dbReference type="EMBL" id="EUJ30355.1"/>
    </source>
</evidence>
<evidence type="ECO:0000256" key="1">
    <source>
        <dbReference type="SAM" id="MobiDB-lite"/>
    </source>
</evidence>
<gene>
    <name evidence="2" type="ORF">LMUR_00685</name>
</gene>